<reference evidence="2 3" key="1">
    <citation type="submission" date="2015-07" db="EMBL/GenBank/DDBJ databases">
        <title>Genome sequence of Leptolinea tardivitalis DSM 16556.</title>
        <authorList>
            <person name="Hemp J."/>
            <person name="Ward L.M."/>
            <person name="Pace L.A."/>
            <person name="Fischer W.W."/>
        </authorList>
    </citation>
    <scope>NUCLEOTIDE SEQUENCE [LARGE SCALE GENOMIC DNA]</scope>
    <source>
        <strain evidence="2 3">YMTK-2</strain>
    </source>
</reference>
<dbReference type="OrthoDB" id="9794382at2"/>
<evidence type="ECO:0000313" key="3">
    <source>
        <dbReference type="Proteomes" id="UP000050430"/>
    </source>
</evidence>
<dbReference type="PATRIC" id="fig|229920.5.peg.457"/>
<evidence type="ECO:0000313" key="2">
    <source>
        <dbReference type="EMBL" id="KPL70514.1"/>
    </source>
</evidence>
<dbReference type="EMBL" id="LGCK01000014">
    <property type="protein sequence ID" value="KPL70514.1"/>
    <property type="molecule type" value="Genomic_DNA"/>
</dbReference>
<protein>
    <recommendedName>
        <fullName evidence="1">CheW-like domain-containing protein</fullName>
    </recommendedName>
</protein>
<dbReference type="PANTHER" id="PTHR22617:SF23">
    <property type="entry name" value="CHEMOTAXIS PROTEIN CHEW"/>
    <property type="match status" value="1"/>
</dbReference>
<dbReference type="AlphaFoldDB" id="A0A0N8GKS5"/>
<dbReference type="Gene3D" id="2.40.50.180">
    <property type="entry name" value="CheA-289, Domain 4"/>
    <property type="match status" value="1"/>
</dbReference>
<dbReference type="Pfam" id="PF01584">
    <property type="entry name" value="CheW"/>
    <property type="match status" value="1"/>
</dbReference>
<dbReference type="GO" id="GO:0006935">
    <property type="term" value="P:chemotaxis"/>
    <property type="evidence" value="ECO:0007669"/>
    <property type="project" value="InterPro"/>
</dbReference>
<dbReference type="GO" id="GO:0007165">
    <property type="term" value="P:signal transduction"/>
    <property type="evidence" value="ECO:0007669"/>
    <property type="project" value="InterPro"/>
</dbReference>
<name>A0A0N8GKS5_9CHLR</name>
<dbReference type="PANTHER" id="PTHR22617">
    <property type="entry name" value="CHEMOTAXIS SENSOR HISTIDINE KINASE-RELATED"/>
    <property type="match status" value="1"/>
</dbReference>
<dbReference type="CDD" id="cd00732">
    <property type="entry name" value="CheW"/>
    <property type="match status" value="1"/>
</dbReference>
<keyword evidence="3" id="KW-1185">Reference proteome</keyword>
<dbReference type="GO" id="GO:0005829">
    <property type="term" value="C:cytosol"/>
    <property type="evidence" value="ECO:0007669"/>
    <property type="project" value="TreeGrafter"/>
</dbReference>
<dbReference type="Gene3D" id="2.30.30.40">
    <property type="entry name" value="SH3 Domains"/>
    <property type="match status" value="1"/>
</dbReference>
<dbReference type="InterPro" id="IPR036061">
    <property type="entry name" value="CheW-like_dom_sf"/>
</dbReference>
<dbReference type="SUPFAM" id="SSF50341">
    <property type="entry name" value="CheW-like"/>
    <property type="match status" value="1"/>
</dbReference>
<dbReference type="InterPro" id="IPR002545">
    <property type="entry name" value="CheW-lke_dom"/>
</dbReference>
<organism evidence="2 3">
    <name type="scientific">Leptolinea tardivitalis</name>
    <dbReference type="NCBI Taxonomy" id="229920"/>
    <lineage>
        <taxon>Bacteria</taxon>
        <taxon>Bacillati</taxon>
        <taxon>Chloroflexota</taxon>
        <taxon>Anaerolineae</taxon>
        <taxon>Anaerolineales</taxon>
        <taxon>Anaerolineaceae</taxon>
        <taxon>Leptolinea</taxon>
    </lineage>
</organism>
<proteinExistence type="predicted"/>
<dbReference type="PROSITE" id="PS50851">
    <property type="entry name" value="CHEW"/>
    <property type="match status" value="1"/>
</dbReference>
<evidence type="ECO:0000259" key="1">
    <source>
        <dbReference type="PROSITE" id="PS50851"/>
    </source>
</evidence>
<dbReference type="Proteomes" id="UP000050430">
    <property type="component" value="Unassembled WGS sequence"/>
</dbReference>
<gene>
    <name evidence="2" type="ORF">ADM99_15425</name>
</gene>
<dbReference type="InterPro" id="IPR039315">
    <property type="entry name" value="CheW"/>
</dbReference>
<accession>A0A0N8GKS5</accession>
<feature type="domain" description="CheW-like" evidence="1">
    <location>
        <begin position="2"/>
        <end position="142"/>
    </location>
</feature>
<dbReference type="SMART" id="SM00260">
    <property type="entry name" value="CheW"/>
    <property type="match status" value="1"/>
</dbReference>
<dbReference type="RefSeq" id="WP_062422411.1">
    <property type="nucleotide sequence ID" value="NZ_BBYA01000010.1"/>
</dbReference>
<comment type="caution">
    <text evidence="2">The sequence shown here is derived from an EMBL/GenBank/DDBJ whole genome shotgun (WGS) entry which is preliminary data.</text>
</comment>
<dbReference type="STRING" id="229920.ADM99_15425"/>
<sequence>MEKQLVIFELGKEYFGIDIAIVEGIIKMQEITRMPKCPDFVEGIINLRGSVLPVIDLQKRFGIPVQEYNHATRIVNVNLGDLKIGMIVTAVSEVLTIDDSVIEPAPPIVTTVNSNFISGIARVDSRLIILLDMNQVLNCQEKTQAMALEA</sequence>